<dbReference type="PRINTS" id="PR00069">
    <property type="entry name" value="ALDKETRDTASE"/>
</dbReference>
<accession>A0A8E2EP57</accession>
<dbReference type="Proteomes" id="UP000250140">
    <property type="component" value="Unassembled WGS sequence"/>
</dbReference>
<dbReference type="InterPro" id="IPR036812">
    <property type="entry name" value="NAD(P)_OxRdtase_dom_sf"/>
</dbReference>
<dbReference type="InterPro" id="IPR023210">
    <property type="entry name" value="NADP_OxRdtase_dom"/>
</dbReference>
<name>A0A8E2EP57_9PEZI</name>
<organism evidence="3 4">
    <name type="scientific">Glonium stellatum</name>
    <dbReference type="NCBI Taxonomy" id="574774"/>
    <lineage>
        <taxon>Eukaryota</taxon>
        <taxon>Fungi</taxon>
        <taxon>Dikarya</taxon>
        <taxon>Ascomycota</taxon>
        <taxon>Pezizomycotina</taxon>
        <taxon>Dothideomycetes</taxon>
        <taxon>Pleosporomycetidae</taxon>
        <taxon>Gloniales</taxon>
        <taxon>Gloniaceae</taxon>
        <taxon>Glonium</taxon>
    </lineage>
</organism>
<reference evidence="3 4" key="1">
    <citation type="journal article" date="2016" name="Nat. Commun.">
        <title>Ectomycorrhizal ecology is imprinted in the genome of the dominant symbiotic fungus Cenococcum geophilum.</title>
        <authorList>
            <consortium name="DOE Joint Genome Institute"/>
            <person name="Peter M."/>
            <person name="Kohler A."/>
            <person name="Ohm R.A."/>
            <person name="Kuo A."/>
            <person name="Krutzmann J."/>
            <person name="Morin E."/>
            <person name="Arend M."/>
            <person name="Barry K.W."/>
            <person name="Binder M."/>
            <person name="Choi C."/>
            <person name="Clum A."/>
            <person name="Copeland A."/>
            <person name="Grisel N."/>
            <person name="Haridas S."/>
            <person name="Kipfer T."/>
            <person name="LaButti K."/>
            <person name="Lindquist E."/>
            <person name="Lipzen A."/>
            <person name="Maire R."/>
            <person name="Meier B."/>
            <person name="Mihaltcheva S."/>
            <person name="Molinier V."/>
            <person name="Murat C."/>
            <person name="Poggeler S."/>
            <person name="Quandt C.A."/>
            <person name="Sperisen C."/>
            <person name="Tritt A."/>
            <person name="Tisserant E."/>
            <person name="Crous P.W."/>
            <person name="Henrissat B."/>
            <person name="Nehls U."/>
            <person name="Egli S."/>
            <person name="Spatafora J.W."/>
            <person name="Grigoriev I.V."/>
            <person name="Martin F.M."/>
        </authorList>
    </citation>
    <scope>NUCLEOTIDE SEQUENCE [LARGE SCALE GENOMIC DNA]</scope>
    <source>
        <strain evidence="3 4">CBS 207.34</strain>
    </source>
</reference>
<gene>
    <name evidence="3" type="ORF">AOQ84DRAFT_382815</name>
</gene>
<keyword evidence="1" id="KW-0560">Oxidoreductase</keyword>
<dbReference type="SUPFAM" id="SSF51430">
    <property type="entry name" value="NAD(P)-linked oxidoreductase"/>
    <property type="match status" value="1"/>
</dbReference>
<feature type="domain" description="NADP-dependent oxidoreductase" evidence="2">
    <location>
        <begin position="79"/>
        <end position="213"/>
    </location>
</feature>
<evidence type="ECO:0000259" key="2">
    <source>
        <dbReference type="Pfam" id="PF00248"/>
    </source>
</evidence>
<proteinExistence type="predicted"/>
<dbReference type="AlphaFoldDB" id="A0A8E2EP57"/>
<dbReference type="OrthoDB" id="1659429at2759"/>
<evidence type="ECO:0000256" key="1">
    <source>
        <dbReference type="ARBA" id="ARBA00023002"/>
    </source>
</evidence>
<dbReference type="Gene3D" id="3.20.20.100">
    <property type="entry name" value="NADP-dependent oxidoreductase domain"/>
    <property type="match status" value="1"/>
</dbReference>
<evidence type="ECO:0000313" key="3">
    <source>
        <dbReference type="EMBL" id="OCL02289.1"/>
    </source>
</evidence>
<protein>
    <submittedName>
        <fullName evidence="3">Aldo/keto reductase</fullName>
    </submittedName>
</protein>
<dbReference type="EMBL" id="KV750975">
    <property type="protein sequence ID" value="OCL02289.1"/>
    <property type="molecule type" value="Genomic_DNA"/>
</dbReference>
<dbReference type="GO" id="GO:0016491">
    <property type="term" value="F:oxidoreductase activity"/>
    <property type="evidence" value="ECO:0007669"/>
    <property type="project" value="UniProtKB-KW"/>
</dbReference>
<dbReference type="PANTHER" id="PTHR43638:SF3">
    <property type="entry name" value="ALDEHYDE REDUCTASE"/>
    <property type="match status" value="1"/>
</dbReference>
<keyword evidence="4" id="KW-1185">Reference proteome</keyword>
<dbReference type="PANTHER" id="PTHR43638">
    <property type="entry name" value="OXIDOREDUCTASE, ALDO/KETO REDUCTASE FAMILY PROTEIN"/>
    <property type="match status" value="1"/>
</dbReference>
<evidence type="ECO:0000313" key="4">
    <source>
        <dbReference type="Proteomes" id="UP000250140"/>
    </source>
</evidence>
<sequence length="319" mass="34883">MPGAQKILQTGLSAGMSATAGIHNQEKLNRSNPSYNGIHLRPESFSPEPKSRVNFPSAQGIQAASASHLCIGAWSWARINSIDTAQAYGDGKSEEIVGDLVASVPRDTVVVQTKYYPVPLDKDNLLHPSVTPVKKFRQSLERMKLKRVDTYLVHGSIHPESIAQVAKGMADCVKEGIARVLGVANYSAADMLQFAAELKDHGVPLATNQCEYTQGRLSGKYSVEDPPPKTYKFSSYSMKEFEPTWDVLKCITQIRGKPIAAVALNYNISKGALPVVGIRNLEMAKHVVEALGWRLSAEEVKELDAHNAEGKTTKLWQQG</sequence>
<dbReference type="InterPro" id="IPR020471">
    <property type="entry name" value="AKR"/>
</dbReference>
<feature type="domain" description="NADP-dependent oxidoreductase" evidence="2">
    <location>
        <begin position="214"/>
        <end position="307"/>
    </location>
</feature>
<dbReference type="Pfam" id="PF00248">
    <property type="entry name" value="Aldo_ket_red"/>
    <property type="match status" value="2"/>
</dbReference>